<proteinExistence type="predicted"/>
<name>A0ABP9FIU2_9GAMM</name>
<protein>
    <submittedName>
        <fullName evidence="1">Uncharacterized protein</fullName>
    </submittedName>
</protein>
<evidence type="ECO:0000313" key="2">
    <source>
        <dbReference type="Proteomes" id="UP001499988"/>
    </source>
</evidence>
<evidence type="ECO:0000313" key="1">
    <source>
        <dbReference type="EMBL" id="GAA4902978.1"/>
    </source>
</evidence>
<dbReference type="EMBL" id="BAABJZ010000106">
    <property type="protein sequence ID" value="GAA4902978.1"/>
    <property type="molecule type" value="Genomic_DNA"/>
</dbReference>
<organism evidence="1 2">
    <name type="scientific">Ferrimonas pelagia</name>
    <dbReference type="NCBI Taxonomy" id="1177826"/>
    <lineage>
        <taxon>Bacteria</taxon>
        <taxon>Pseudomonadati</taxon>
        <taxon>Pseudomonadota</taxon>
        <taxon>Gammaproteobacteria</taxon>
        <taxon>Alteromonadales</taxon>
        <taxon>Ferrimonadaceae</taxon>
        <taxon>Ferrimonas</taxon>
    </lineage>
</organism>
<gene>
    <name evidence="1" type="ORF">GCM10023333_41400</name>
</gene>
<sequence length="67" mass="7338">MRRDDLAGGLGDGQQVAGLAVERMELDLDPNRRCANRGLIPMFAAAGLRRTLRMTKQAALLWTPATE</sequence>
<comment type="caution">
    <text evidence="1">The sequence shown here is derived from an EMBL/GenBank/DDBJ whole genome shotgun (WGS) entry which is preliminary data.</text>
</comment>
<reference evidence="2" key="1">
    <citation type="journal article" date="2019" name="Int. J. Syst. Evol. Microbiol.">
        <title>The Global Catalogue of Microorganisms (GCM) 10K type strain sequencing project: providing services to taxonomists for standard genome sequencing and annotation.</title>
        <authorList>
            <consortium name="The Broad Institute Genomics Platform"/>
            <consortium name="The Broad Institute Genome Sequencing Center for Infectious Disease"/>
            <person name="Wu L."/>
            <person name="Ma J."/>
        </authorList>
    </citation>
    <scope>NUCLEOTIDE SEQUENCE [LARGE SCALE GENOMIC DNA]</scope>
    <source>
        <strain evidence="2">JCM 18401</strain>
    </source>
</reference>
<accession>A0ABP9FIU2</accession>
<keyword evidence="2" id="KW-1185">Reference proteome</keyword>
<dbReference type="Proteomes" id="UP001499988">
    <property type="component" value="Unassembled WGS sequence"/>
</dbReference>